<protein>
    <submittedName>
        <fullName evidence="1">15772_t:CDS:1</fullName>
    </submittedName>
</protein>
<evidence type="ECO:0000313" key="2">
    <source>
        <dbReference type="Proteomes" id="UP000789396"/>
    </source>
</evidence>
<feature type="non-terminal residue" evidence="1">
    <location>
        <position position="1"/>
    </location>
</feature>
<dbReference type="AlphaFoldDB" id="A0A9N9JFU3"/>
<organism evidence="1 2">
    <name type="scientific">Racocetra fulgida</name>
    <dbReference type="NCBI Taxonomy" id="60492"/>
    <lineage>
        <taxon>Eukaryota</taxon>
        <taxon>Fungi</taxon>
        <taxon>Fungi incertae sedis</taxon>
        <taxon>Mucoromycota</taxon>
        <taxon>Glomeromycotina</taxon>
        <taxon>Glomeromycetes</taxon>
        <taxon>Diversisporales</taxon>
        <taxon>Gigasporaceae</taxon>
        <taxon>Racocetra</taxon>
    </lineage>
</organism>
<accession>A0A9N9JFU3</accession>
<feature type="non-terminal residue" evidence="1">
    <location>
        <position position="74"/>
    </location>
</feature>
<dbReference type="OrthoDB" id="2323844at2759"/>
<name>A0A9N9JFU3_9GLOM</name>
<comment type="caution">
    <text evidence="1">The sequence shown here is derived from an EMBL/GenBank/DDBJ whole genome shotgun (WGS) entry which is preliminary data.</text>
</comment>
<gene>
    <name evidence="1" type="ORF">RFULGI_LOCUS15603</name>
</gene>
<sequence length="74" mass="8576">WQDDPTLRPGLHELFIQLDKLHKDNPVDKKVHPVKKTHIEVETTDAQSEIIVVEENNVQDKDLELKFLGIVKPI</sequence>
<proteinExistence type="predicted"/>
<dbReference type="Proteomes" id="UP000789396">
    <property type="component" value="Unassembled WGS sequence"/>
</dbReference>
<keyword evidence="2" id="KW-1185">Reference proteome</keyword>
<reference evidence="1" key="1">
    <citation type="submission" date="2021-06" db="EMBL/GenBank/DDBJ databases">
        <authorList>
            <person name="Kallberg Y."/>
            <person name="Tangrot J."/>
            <person name="Rosling A."/>
        </authorList>
    </citation>
    <scope>NUCLEOTIDE SEQUENCE</scope>
    <source>
        <strain evidence="1">IN212</strain>
    </source>
</reference>
<dbReference type="EMBL" id="CAJVPZ010051042">
    <property type="protein sequence ID" value="CAG8778451.1"/>
    <property type="molecule type" value="Genomic_DNA"/>
</dbReference>
<evidence type="ECO:0000313" key="1">
    <source>
        <dbReference type="EMBL" id="CAG8778451.1"/>
    </source>
</evidence>